<evidence type="ECO:0000313" key="1">
    <source>
        <dbReference type="EMBL" id="JAH92831.1"/>
    </source>
</evidence>
<reference evidence="1" key="1">
    <citation type="submission" date="2014-11" db="EMBL/GenBank/DDBJ databases">
        <authorList>
            <person name="Amaro Gonzalez C."/>
        </authorList>
    </citation>
    <scope>NUCLEOTIDE SEQUENCE</scope>
</reference>
<dbReference type="EMBL" id="GBXM01015746">
    <property type="protein sequence ID" value="JAH92831.1"/>
    <property type="molecule type" value="Transcribed_RNA"/>
</dbReference>
<dbReference type="AlphaFoldDB" id="A0A0E9WRE0"/>
<proteinExistence type="predicted"/>
<reference evidence="1" key="2">
    <citation type="journal article" date="2015" name="Fish Shellfish Immunol.">
        <title>Early steps in the European eel (Anguilla anguilla)-Vibrio vulnificus interaction in the gills: Role of the RtxA13 toxin.</title>
        <authorList>
            <person name="Callol A."/>
            <person name="Pajuelo D."/>
            <person name="Ebbesson L."/>
            <person name="Teles M."/>
            <person name="MacKenzie S."/>
            <person name="Amaro C."/>
        </authorList>
    </citation>
    <scope>NUCLEOTIDE SEQUENCE</scope>
</reference>
<name>A0A0E9WRE0_ANGAN</name>
<organism evidence="1">
    <name type="scientific">Anguilla anguilla</name>
    <name type="common">European freshwater eel</name>
    <name type="synonym">Muraena anguilla</name>
    <dbReference type="NCBI Taxonomy" id="7936"/>
    <lineage>
        <taxon>Eukaryota</taxon>
        <taxon>Metazoa</taxon>
        <taxon>Chordata</taxon>
        <taxon>Craniata</taxon>
        <taxon>Vertebrata</taxon>
        <taxon>Euteleostomi</taxon>
        <taxon>Actinopterygii</taxon>
        <taxon>Neopterygii</taxon>
        <taxon>Teleostei</taxon>
        <taxon>Anguilliformes</taxon>
        <taxon>Anguillidae</taxon>
        <taxon>Anguilla</taxon>
    </lineage>
</organism>
<protein>
    <submittedName>
        <fullName evidence="1">Uncharacterized protein</fullName>
    </submittedName>
</protein>
<sequence length="48" mass="5431">MTLCIATCVTVLSHCHDTLNNLYFKNHNNKKTFPNVNTASTDTSEWVC</sequence>
<accession>A0A0E9WRE0</accession>